<evidence type="ECO:0000256" key="6">
    <source>
        <dbReference type="SAM" id="Phobius"/>
    </source>
</evidence>
<reference evidence="8" key="1">
    <citation type="journal article" date="2009" name="Science">
        <title>The B73 maize genome: complexity, diversity, and dynamics.</title>
        <authorList>
            <person name="Schnable P.S."/>
            <person name="Ware D."/>
            <person name="Fulton R.S."/>
            <person name="Stein J.C."/>
            <person name="Wei F."/>
            <person name="Pasternak S."/>
            <person name="Liang C."/>
            <person name="Zhang J."/>
            <person name="Fulton L."/>
            <person name="Graves T.A."/>
            <person name="Minx P."/>
            <person name="Reily A.D."/>
            <person name="Courtney L."/>
            <person name="Kruchowski S.S."/>
            <person name="Tomlinson C."/>
            <person name="Strong C."/>
            <person name="Delehaunty K."/>
            <person name="Fronick C."/>
            <person name="Courtney B."/>
            <person name="Rock S.M."/>
            <person name="Belter E."/>
            <person name="Du F."/>
            <person name="Kim K."/>
            <person name="Abbott R.M."/>
            <person name="Cotton M."/>
            <person name="Levy A."/>
            <person name="Marchetto P."/>
            <person name="Ochoa K."/>
            <person name="Jackson S.M."/>
            <person name="Gillam B."/>
            <person name="Chen W."/>
            <person name="Yan L."/>
            <person name="Higginbotham J."/>
            <person name="Cardenas M."/>
            <person name="Waligorski J."/>
            <person name="Applebaum E."/>
            <person name="Phelps L."/>
            <person name="Falcone J."/>
            <person name="Kanchi K."/>
            <person name="Thane T."/>
            <person name="Scimone A."/>
            <person name="Thane N."/>
            <person name="Henke J."/>
            <person name="Wang T."/>
            <person name="Ruppert J."/>
            <person name="Shah N."/>
            <person name="Rotter K."/>
            <person name="Hodges J."/>
            <person name="Ingenthron E."/>
            <person name="Cordes M."/>
            <person name="Kohlberg S."/>
            <person name="Sgro J."/>
            <person name="Delgado B."/>
            <person name="Mead K."/>
            <person name="Chinwalla A."/>
            <person name="Leonard S."/>
            <person name="Crouse K."/>
            <person name="Collura K."/>
            <person name="Kudrna D."/>
            <person name="Currie J."/>
            <person name="He R."/>
            <person name="Angelova A."/>
            <person name="Rajasekar S."/>
            <person name="Mueller T."/>
            <person name="Lomeli R."/>
            <person name="Scara G."/>
            <person name="Ko A."/>
            <person name="Delaney K."/>
            <person name="Wissotski M."/>
            <person name="Lopez G."/>
            <person name="Campos D."/>
            <person name="Braidotti M."/>
            <person name="Ashley E."/>
            <person name="Golser W."/>
            <person name="Kim H."/>
            <person name="Lee S."/>
            <person name="Lin J."/>
            <person name="Dujmic Z."/>
            <person name="Kim W."/>
            <person name="Talag J."/>
            <person name="Zuccolo A."/>
            <person name="Fan C."/>
            <person name="Sebastian A."/>
            <person name="Kramer M."/>
            <person name="Spiegel L."/>
            <person name="Nascimento L."/>
            <person name="Zutavern T."/>
            <person name="Miller B."/>
            <person name="Ambroise C."/>
            <person name="Muller S."/>
            <person name="Spooner W."/>
            <person name="Narechania A."/>
            <person name="Ren L."/>
            <person name="Wei S."/>
            <person name="Kumari S."/>
            <person name="Faga B."/>
            <person name="Levy M.J."/>
            <person name="McMahan L."/>
            <person name="Van Buren P."/>
            <person name="Vaughn M.W."/>
            <person name="Ying K."/>
            <person name="Yeh C.-T."/>
            <person name="Emrich S.J."/>
            <person name="Jia Y."/>
            <person name="Kalyanaraman A."/>
            <person name="Hsia A.-P."/>
            <person name="Barbazuk W.B."/>
            <person name="Baucom R.S."/>
            <person name="Brutnell T.P."/>
            <person name="Carpita N.C."/>
            <person name="Chaparro C."/>
            <person name="Chia J.-M."/>
            <person name="Deragon J.-M."/>
            <person name="Estill J.C."/>
            <person name="Fu Y."/>
            <person name="Jeddeloh J.A."/>
            <person name="Han Y."/>
            <person name="Lee H."/>
            <person name="Li P."/>
            <person name="Lisch D.R."/>
            <person name="Liu S."/>
            <person name="Liu Z."/>
            <person name="Nagel D.H."/>
            <person name="McCann M.C."/>
            <person name="SanMiguel P."/>
            <person name="Myers A.M."/>
            <person name="Nettleton D."/>
            <person name="Nguyen J."/>
            <person name="Penning B.W."/>
            <person name="Ponnala L."/>
            <person name="Schneider K.L."/>
            <person name="Schwartz D.C."/>
            <person name="Sharma A."/>
            <person name="Soderlund C."/>
            <person name="Springer N.M."/>
            <person name="Sun Q."/>
            <person name="Wang H."/>
            <person name="Waterman M."/>
            <person name="Westerman R."/>
            <person name="Wolfgruber T.K."/>
            <person name="Yang L."/>
            <person name="Yu Y."/>
            <person name="Zhang L."/>
            <person name="Zhou S."/>
            <person name="Zhu Q."/>
            <person name="Bennetzen J.L."/>
            <person name="Dawe R.K."/>
            <person name="Jiang J."/>
            <person name="Jiang N."/>
            <person name="Presting G.G."/>
            <person name="Wessler S.R."/>
            <person name="Aluru S."/>
            <person name="Martienssen R.A."/>
            <person name="Clifton S.W."/>
            <person name="McCombie W.R."/>
            <person name="Wing R.A."/>
            <person name="Wilson R.K."/>
        </authorList>
    </citation>
    <scope>NUCLEOTIDE SEQUENCE [LARGE SCALE GENOMIC DNA]</scope>
    <source>
        <strain evidence="8">cv. B73</strain>
    </source>
</reference>
<feature type="transmembrane region" description="Helical" evidence="6">
    <location>
        <begin position="183"/>
        <end position="200"/>
    </location>
</feature>
<sequence length="329" mass="37147">MHSQHLYPLPHRRLSNTMIGYLNLVTLVASIPIIGAGLWLAHGSAAVTCESALQTPLLAIGFIVLLISLAGFIGACYHVTWALWLYLLAMLLLVLALLGITVFGLAVTAGGGGGRQVPGRPYREFRITDYSAWLQRHVEVDRYWRAALACVVGSRACPRIAAWTPLDYLQHNLTPIQVRNYEYARVFFFFLLFLACLLLIKLQCKKRAQSGCCKPPTSCTYNEQGIPIAAPAQDEEDCYRWNNAPSVLCYQCDSCKAGVLEQVRRDWHTITILNVIVLVLLIAIYSCGCCAFRNARRADYTYGGMSSKTNPRWDYFWSRWWNGHREQLY</sequence>
<dbReference type="InterPro" id="IPR044991">
    <property type="entry name" value="TET_plant"/>
</dbReference>
<evidence type="ECO:0000313" key="7">
    <source>
        <dbReference type="EnsemblPlants" id="Zm00001eb362070_P001"/>
    </source>
</evidence>
<evidence type="ECO:0000256" key="4">
    <source>
        <dbReference type="ARBA" id="ARBA00022989"/>
    </source>
</evidence>
<dbReference type="EnsemblPlants" id="Zm00001eb362070_T001">
    <property type="protein sequence ID" value="Zm00001eb362070_P001"/>
    <property type="gene ID" value="Zm00001eb362070"/>
</dbReference>
<organism evidence="7 8">
    <name type="scientific">Zea mays</name>
    <name type="common">Maize</name>
    <dbReference type="NCBI Taxonomy" id="4577"/>
    <lineage>
        <taxon>Eukaryota</taxon>
        <taxon>Viridiplantae</taxon>
        <taxon>Streptophyta</taxon>
        <taxon>Embryophyta</taxon>
        <taxon>Tracheophyta</taxon>
        <taxon>Spermatophyta</taxon>
        <taxon>Magnoliopsida</taxon>
        <taxon>Liliopsida</taxon>
        <taxon>Poales</taxon>
        <taxon>Poaceae</taxon>
        <taxon>PACMAD clade</taxon>
        <taxon>Panicoideae</taxon>
        <taxon>Andropogonodae</taxon>
        <taxon>Andropogoneae</taxon>
        <taxon>Tripsacinae</taxon>
        <taxon>Zea</taxon>
    </lineage>
</organism>
<dbReference type="InParanoid" id="A0A804QS78"/>
<feature type="transmembrane region" description="Helical" evidence="6">
    <location>
        <begin position="21"/>
        <end position="41"/>
    </location>
</feature>
<proteinExistence type="inferred from homology"/>
<dbReference type="PRINTS" id="PR00259">
    <property type="entry name" value="TMFOUR"/>
</dbReference>
<evidence type="ECO:0000256" key="5">
    <source>
        <dbReference type="ARBA" id="ARBA00023136"/>
    </source>
</evidence>
<dbReference type="OrthoDB" id="620353at2759"/>
<reference evidence="7" key="3">
    <citation type="submission" date="2021-05" db="UniProtKB">
        <authorList>
            <consortium name="EnsemblPlants"/>
        </authorList>
    </citation>
    <scope>IDENTIFICATION</scope>
    <source>
        <strain evidence="7">cv. B73</strain>
    </source>
</reference>
<keyword evidence="8" id="KW-1185">Reference proteome</keyword>
<dbReference type="Pfam" id="PF00335">
    <property type="entry name" value="Tetraspanin"/>
    <property type="match status" value="1"/>
</dbReference>
<dbReference type="InterPro" id="IPR018499">
    <property type="entry name" value="Tetraspanin/Peripherin"/>
</dbReference>
<feature type="transmembrane region" description="Helical" evidence="6">
    <location>
        <begin position="84"/>
        <end position="107"/>
    </location>
</feature>
<dbReference type="PANTHER" id="PTHR32191">
    <property type="entry name" value="TETRASPANIN-8-RELATED"/>
    <property type="match status" value="1"/>
</dbReference>
<dbReference type="GO" id="GO:0009506">
    <property type="term" value="C:plasmodesma"/>
    <property type="evidence" value="ECO:0000318"/>
    <property type="project" value="GO_Central"/>
</dbReference>
<keyword evidence="4 6" id="KW-1133">Transmembrane helix</keyword>
<feature type="transmembrane region" description="Helical" evidence="6">
    <location>
        <begin position="267"/>
        <end position="286"/>
    </location>
</feature>
<dbReference type="FunCoup" id="A0A804QS78">
    <property type="interactions" value="651"/>
</dbReference>
<protein>
    <recommendedName>
        <fullName evidence="9">Tetraspanin-6</fullName>
    </recommendedName>
</protein>
<name>A0A804QS78_MAIZE</name>
<reference evidence="7" key="2">
    <citation type="submission" date="2019-07" db="EMBL/GenBank/DDBJ databases">
        <authorList>
            <person name="Seetharam A."/>
            <person name="Woodhouse M."/>
            <person name="Cannon E."/>
        </authorList>
    </citation>
    <scope>NUCLEOTIDE SEQUENCE [LARGE SCALE GENOMIC DNA]</scope>
    <source>
        <strain evidence="7">cv. B73</strain>
    </source>
</reference>
<dbReference type="Gramene" id="Zm00001eb362070_T001">
    <property type="protein sequence ID" value="Zm00001eb362070_P001"/>
    <property type="gene ID" value="Zm00001eb362070"/>
</dbReference>
<dbReference type="Proteomes" id="UP000007305">
    <property type="component" value="Chromosome 8"/>
</dbReference>
<gene>
    <name evidence="7" type="primary">LOC100192605</name>
</gene>
<dbReference type="GO" id="GO:0005886">
    <property type="term" value="C:plasma membrane"/>
    <property type="evidence" value="ECO:0000318"/>
    <property type="project" value="GO_Central"/>
</dbReference>
<dbReference type="GO" id="GO:0009734">
    <property type="term" value="P:auxin-activated signaling pathway"/>
    <property type="evidence" value="ECO:0007669"/>
    <property type="project" value="InterPro"/>
</dbReference>
<accession>A0A804QS78</accession>
<evidence type="ECO:0000313" key="8">
    <source>
        <dbReference type="Proteomes" id="UP000007305"/>
    </source>
</evidence>
<evidence type="ECO:0000256" key="3">
    <source>
        <dbReference type="ARBA" id="ARBA00022692"/>
    </source>
</evidence>
<dbReference type="AlphaFoldDB" id="A0A804QS78"/>
<feature type="transmembrane region" description="Helical" evidence="6">
    <location>
        <begin position="53"/>
        <end position="77"/>
    </location>
</feature>
<keyword evidence="5 6" id="KW-0472">Membrane</keyword>
<keyword evidence="3 6" id="KW-0812">Transmembrane</keyword>
<evidence type="ECO:0008006" key="9">
    <source>
        <dbReference type="Google" id="ProtNLM"/>
    </source>
</evidence>
<comment type="similarity">
    <text evidence="2">Belongs to the tetraspanin (TM4SF) family.</text>
</comment>
<evidence type="ECO:0000256" key="1">
    <source>
        <dbReference type="ARBA" id="ARBA00004141"/>
    </source>
</evidence>
<comment type="subcellular location">
    <subcellularLocation>
        <location evidence="1">Membrane</location>
        <topology evidence="1">Multi-pass membrane protein</topology>
    </subcellularLocation>
</comment>
<evidence type="ECO:0000256" key="2">
    <source>
        <dbReference type="ARBA" id="ARBA00006840"/>
    </source>
</evidence>